<gene>
    <name evidence="1" type="ordered locus">SPAB_04215</name>
</gene>
<reference evidence="1 2" key="1">
    <citation type="submission" date="2007-11" db="EMBL/GenBank/DDBJ databases">
        <authorList>
            <consortium name="The Salmonella enterica serovar Paratyphi B Genome Sequencing Project"/>
            <person name="McClelland M."/>
            <person name="Sanderson E.K."/>
            <person name="Porwollik S."/>
            <person name="Spieth J."/>
            <person name="Clifton W.S."/>
            <person name="Fulton R."/>
            <person name="Cordes M."/>
            <person name="Wollam A."/>
            <person name="Shah N."/>
            <person name="Pepin K."/>
            <person name="Bhonagiri V."/>
            <person name="Nash W."/>
            <person name="Johnson M."/>
            <person name="Thiruvilangam P."/>
            <person name="Wilson R."/>
        </authorList>
    </citation>
    <scope>NUCLEOTIDE SEQUENCE [LARGE SCALE GENOMIC DNA]</scope>
    <source>
        <strain evidence="2">ATCC BAA-1250 / SPB7</strain>
    </source>
</reference>
<dbReference type="EMBL" id="CP000886">
    <property type="protein sequence ID" value="ABX69538.1"/>
    <property type="molecule type" value="Genomic_DNA"/>
</dbReference>
<accession>A0A6C6Z6L2</accession>
<dbReference type="AlphaFoldDB" id="A0A6C6Z6L2"/>
<organism evidence="1 2">
    <name type="scientific">Salmonella paratyphi B (strain ATCC BAA-1250 / SPB7)</name>
    <dbReference type="NCBI Taxonomy" id="1016998"/>
    <lineage>
        <taxon>Bacteria</taxon>
        <taxon>Pseudomonadati</taxon>
        <taxon>Pseudomonadota</taxon>
        <taxon>Gammaproteobacteria</taxon>
        <taxon>Enterobacterales</taxon>
        <taxon>Enterobacteriaceae</taxon>
        <taxon>Salmonella</taxon>
    </lineage>
</organism>
<sequence length="62" mass="6613">MPEITSLSLSVWINSCYQRTNVLALQWPATIALVLSKCCPGCSAASANPLFNAAGKIYPCHS</sequence>
<evidence type="ECO:0000313" key="1">
    <source>
        <dbReference type="EMBL" id="ABX69538.1"/>
    </source>
</evidence>
<protein>
    <submittedName>
        <fullName evidence="1">Uncharacterized protein</fullName>
    </submittedName>
</protein>
<name>A0A6C6Z6L2_SALPB</name>
<dbReference type="KEGG" id="spq:SPAB_04215"/>
<proteinExistence type="predicted"/>
<dbReference type="Proteomes" id="UP000008556">
    <property type="component" value="Chromosome"/>
</dbReference>
<evidence type="ECO:0000313" key="2">
    <source>
        <dbReference type="Proteomes" id="UP000008556"/>
    </source>
</evidence>